<proteinExistence type="predicted"/>
<dbReference type="Proteomes" id="UP000473574">
    <property type="component" value="Unassembled WGS sequence"/>
</dbReference>
<keyword evidence="1" id="KW-1133">Transmembrane helix</keyword>
<dbReference type="AlphaFoldDB" id="A0A6M0S6J3"/>
<dbReference type="InterPro" id="IPR011990">
    <property type="entry name" value="TPR-like_helical_dom_sf"/>
</dbReference>
<dbReference type="Gene3D" id="1.25.40.10">
    <property type="entry name" value="Tetratricopeptide repeat domain"/>
    <property type="match status" value="1"/>
</dbReference>
<keyword evidence="1" id="KW-0472">Membrane</keyword>
<organism evidence="2 3">
    <name type="scientific">Adonisia turfae CCMR0082</name>
    <dbReference type="NCBI Taxonomy" id="2304604"/>
    <lineage>
        <taxon>Bacteria</taxon>
        <taxon>Bacillati</taxon>
        <taxon>Cyanobacteriota</taxon>
        <taxon>Adonisia</taxon>
        <taxon>Adonisia turfae</taxon>
    </lineage>
</organism>
<comment type="caution">
    <text evidence="2">The sequence shown here is derived from an EMBL/GenBank/DDBJ whole genome shotgun (WGS) entry which is preliminary data.</text>
</comment>
<sequence length="440" mass="47954">MTGREMRKEVIDRLKSLGDTWFPLARGTVREGSSILAPLVGTPPPAAPPLLKGRSVAAGGEAEGVQAPKPSPYNKIPNQPTLLHYRNLGILAFLLILQGFFPTAALASARIVSIQRGTVQVQRRGSSGYVQGRVGTQLNPGDALIIPNRKTRVRVQCPSGARRRATAGRRSGMRVICPDLARSTDPRNDNDLLQLLAGQFPYKPQVLDTVPGFYWPGLVGVDEYQVQLLQQEYVQPESEDAFTFAQPDLVETVVWESTVLGSNLVYDGPEFEPGERYRFQVMAGTELHYSVAFQALAVEKQEEVSVAVADLTDGDVLLMAYVHLEQGLFWEVIATLRPVVEAGGASAEMHRLLAESYLRVGLPGLAETHYGAAVALADESGGVRTRAEGWVGLAKVAAMQQDETLVRQRLVAAQVLYRALEMDEGWLETIEVWLAGLDGG</sequence>
<reference evidence="2 3" key="1">
    <citation type="journal article" date="2020" name="Microb. Ecol.">
        <title>Ecogenomics of the Marine Benthic Filamentous Cyanobacterium Adonisia.</title>
        <authorList>
            <person name="Walter J.M."/>
            <person name="Coutinho F.H."/>
            <person name="Leomil L."/>
            <person name="Hargreaves P.I."/>
            <person name="Campeao M.E."/>
            <person name="Vieira V.V."/>
            <person name="Silva B.S."/>
            <person name="Fistarol G.O."/>
            <person name="Salomon P.S."/>
            <person name="Sawabe T."/>
            <person name="Mino S."/>
            <person name="Hosokawa M."/>
            <person name="Miyashita H."/>
            <person name="Maruyama F."/>
            <person name="van Verk M.C."/>
            <person name="Dutilh B.E."/>
            <person name="Thompson C.C."/>
            <person name="Thompson F.L."/>
        </authorList>
    </citation>
    <scope>NUCLEOTIDE SEQUENCE [LARGE SCALE GENOMIC DNA]</scope>
    <source>
        <strain evidence="2 3">CCMR0082</strain>
    </source>
</reference>
<evidence type="ECO:0000313" key="3">
    <source>
        <dbReference type="Proteomes" id="UP000473574"/>
    </source>
</evidence>
<evidence type="ECO:0008006" key="4">
    <source>
        <dbReference type="Google" id="ProtNLM"/>
    </source>
</evidence>
<evidence type="ECO:0000256" key="1">
    <source>
        <dbReference type="SAM" id="Phobius"/>
    </source>
</evidence>
<keyword evidence="1" id="KW-0812">Transmembrane</keyword>
<gene>
    <name evidence="2" type="ORF">D0962_14815</name>
</gene>
<feature type="transmembrane region" description="Helical" evidence="1">
    <location>
        <begin position="88"/>
        <end position="109"/>
    </location>
</feature>
<protein>
    <recommendedName>
        <fullName evidence="4">Tetratricopeptide repeat protein</fullName>
    </recommendedName>
</protein>
<evidence type="ECO:0000313" key="2">
    <source>
        <dbReference type="EMBL" id="NEZ64045.1"/>
    </source>
</evidence>
<name>A0A6M0S6J3_9CYAN</name>
<accession>A0A6M0S6J3</accession>
<dbReference type="EMBL" id="QZCE01000002">
    <property type="protein sequence ID" value="NEZ64045.1"/>
    <property type="molecule type" value="Genomic_DNA"/>
</dbReference>